<dbReference type="GeneID" id="5441623"/>
<dbReference type="Gene3D" id="3.40.630.30">
    <property type="match status" value="1"/>
</dbReference>
<dbReference type="PANTHER" id="PTHR11895:SF169">
    <property type="entry name" value="GLUTAMYL-TRNA(GLN) AMIDOTRANSFERASE"/>
    <property type="match status" value="1"/>
</dbReference>
<dbReference type="KEGG" id="bfu:BCIN_01g07890"/>
<feature type="coiled-coil region" evidence="1">
    <location>
        <begin position="757"/>
        <end position="791"/>
    </location>
</feature>
<dbReference type="Pfam" id="PF01425">
    <property type="entry name" value="Amidase"/>
    <property type="match status" value="1"/>
</dbReference>
<keyword evidence="1" id="KW-0175">Coiled coil</keyword>
<dbReference type="AlphaFoldDB" id="A0A384J6G6"/>
<dbReference type="RefSeq" id="XP_024546488.1">
    <property type="nucleotide sequence ID" value="XM_024690720.1"/>
</dbReference>
<dbReference type="OrthoDB" id="196847at2759"/>
<dbReference type="InterPro" id="IPR016181">
    <property type="entry name" value="Acyl_CoA_acyltransferase"/>
</dbReference>
<reference evidence="4 5" key="1">
    <citation type="journal article" date="2011" name="PLoS Genet.">
        <title>Genomic analysis of the necrotrophic fungal pathogens Sclerotinia sclerotiorum and Botrytis cinerea.</title>
        <authorList>
            <person name="Amselem J."/>
            <person name="Cuomo C.A."/>
            <person name="van Kan J.A."/>
            <person name="Viaud M."/>
            <person name="Benito E.P."/>
            <person name="Couloux A."/>
            <person name="Coutinho P.M."/>
            <person name="de Vries R.P."/>
            <person name="Dyer P.S."/>
            <person name="Fillinger S."/>
            <person name="Fournier E."/>
            <person name="Gout L."/>
            <person name="Hahn M."/>
            <person name="Kohn L."/>
            <person name="Lapalu N."/>
            <person name="Plummer K.M."/>
            <person name="Pradier J.M."/>
            <person name="Quevillon E."/>
            <person name="Sharon A."/>
            <person name="Simon A."/>
            <person name="ten Have A."/>
            <person name="Tudzynski B."/>
            <person name="Tudzynski P."/>
            <person name="Wincker P."/>
            <person name="Andrew M."/>
            <person name="Anthouard V."/>
            <person name="Beever R.E."/>
            <person name="Beffa R."/>
            <person name="Benoit I."/>
            <person name="Bouzid O."/>
            <person name="Brault B."/>
            <person name="Chen Z."/>
            <person name="Choquer M."/>
            <person name="Collemare J."/>
            <person name="Cotton P."/>
            <person name="Danchin E.G."/>
            <person name="Da Silva C."/>
            <person name="Gautier A."/>
            <person name="Giraud C."/>
            <person name="Giraud T."/>
            <person name="Gonzalez C."/>
            <person name="Grossetete S."/>
            <person name="Guldener U."/>
            <person name="Henrissat B."/>
            <person name="Howlett B.J."/>
            <person name="Kodira C."/>
            <person name="Kretschmer M."/>
            <person name="Lappartient A."/>
            <person name="Leroch M."/>
            <person name="Levis C."/>
            <person name="Mauceli E."/>
            <person name="Neuveglise C."/>
            <person name="Oeser B."/>
            <person name="Pearson M."/>
            <person name="Poulain J."/>
            <person name="Poussereau N."/>
            <person name="Quesneville H."/>
            <person name="Rascle C."/>
            <person name="Schumacher J."/>
            <person name="Segurens B."/>
            <person name="Sexton A."/>
            <person name="Silva E."/>
            <person name="Sirven C."/>
            <person name="Soanes D.M."/>
            <person name="Talbot N.J."/>
            <person name="Templeton M."/>
            <person name="Yandava C."/>
            <person name="Yarden O."/>
            <person name="Zeng Q."/>
            <person name="Rollins J.A."/>
            <person name="Lebrun M.H."/>
            <person name="Dickman M."/>
        </authorList>
    </citation>
    <scope>NUCLEOTIDE SEQUENCE [LARGE SCALE GENOMIC DNA]</scope>
    <source>
        <strain evidence="4 5">B05.10</strain>
    </source>
</reference>
<dbReference type="InterPro" id="IPR023631">
    <property type="entry name" value="Amidase_dom"/>
</dbReference>
<name>A0A384J6G6_BOTFB</name>
<accession>A0A384J6G6</accession>
<dbReference type="InterPro" id="IPR036928">
    <property type="entry name" value="AS_sf"/>
</dbReference>
<protein>
    <recommendedName>
        <fullName evidence="3">Amidase domain-containing protein</fullName>
    </recommendedName>
</protein>
<evidence type="ECO:0000313" key="5">
    <source>
        <dbReference type="Proteomes" id="UP000001798"/>
    </source>
</evidence>
<gene>
    <name evidence="4" type="ORF">BCIN_01g07890</name>
</gene>
<reference evidence="4 5" key="2">
    <citation type="journal article" date="2012" name="Eukaryot. Cell">
        <title>Genome update of Botrytis cinerea strains B05.10 and T4.</title>
        <authorList>
            <person name="Staats M."/>
            <person name="van Kan J.A."/>
        </authorList>
    </citation>
    <scope>NUCLEOTIDE SEQUENCE [LARGE SCALE GENOMIC DNA]</scope>
    <source>
        <strain evidence="4 5">B05.10</strain>
    </source>
</reference>
<dbReference type="VEuPathDB" id="FungiDB:Bcin01g07890"/>
<keyword evidence="5" id="KW-1185">Reference proteome</keyword>
<dbReference type="GO" id="GO:0003824">
    <property type="term" value="F:catalytic activity"/>
    <property type="evidence" value="ECO:0007669"/>
    <property type="project" value="InterPro"/>
</dbReference>
<dbReference type="SUPFAM" id="SSF75304">
    <property type="entry name" value="Amidase signature (AS) enzymes"/>
    <property type="match status" value="1"/>
</dbReference>
<dbReference type="RefSeq" id="XP_024546489.1">
    <property type="nucleotide sequence ID" value="XM_024690719.1"/>
</dbReference>
<sequence length="795" mass="88579">MVFQLEVAAAEDADILADMHLNAFAQTPLQCTLFPTEDSLAGLRECLKQDVLLTLKEGNIERTNLVVRDTDDMNKIVAIAKWDLPEKIARAICPLAHIFPPKDAREDLIKEYSAAQEFNKIKVMGDAPCYRLTSVITLPKYRRRGAGTLLVNWGLLKGEKEKIPVYLESPISTLSFFRNLSFISVDDFSISLPRNRASAYIHKESCMIRIFRDCDVREDEMDYWDSSLDIESLMIDYEAGVKPQLVVQAIYDRIEAYQNIQPSLWIHLQPIEDVMASARDLYRRWPDRSNRPPLWGVPFSVKDSFDIAGIPTTIGCQTLAYTPHSSSLVYRRCIDAGALFIGKTNMDQLATGMTGCRSPFGTLHSVLSRHYVVGGSSSGSAISVAEGLVSFSLGSDTAGSIRIPAMFNNIVGFKPTKGTVSAQGVAPACLHQDCVSFLGVTSEVTEKVWRVCQGFDKEDYFAKPPPFQISPRVHSEDARDFEDSLPPFKFGTPPDSALEVCSPIYQKQFKLVIAILEELGGRRVALDWTPFASANDLLYGGTFVLERLTTLPDGWFDKNKDTLHPVIRSVFENALARKSTAIDVFKDLQKQAKYKRMAEDILTLDGDSHELTVMVVPTAPFHPTIEEVSKDPIGINEKLGVFAHFANVLDLVAIALPCGTYRVEMGDMEILPFGVTILAGTGLDRHLLHLVKRLEDPLRDIEDDLGSNTSLAGTDEDSTKDDSLENTVTNIETDTLAEVEVDKGKPFENNGNLKEVLRNIEDEMLKVHSDNDEVEENLRDADEDMMEFAKENSSI</sequence>
<evidence type="ECO:0000256" key="1">
    <source>
        <dbReference type="SAM" id="Coils"/>
    </source>
</evidence>
<feature type="domain" description="Amidase" evidence="3">
    <location>
        <begin position="246"/>
        <end position="688"/>
    </location>
</feature>
<dbReference type="InterPro" id="IPR000120">
    <property type="entry name" value="Amidase"/>
</dbReference>
<organism evidence="4 5">
    <name type="scientific">Botryotinia fuckeliana (strain B05.10)</name>
    <name type="common">Noble rot fungus</name>
    <name type="synonym">Botrytis cinerea</name>
    <dbReference type="NCBI Taxonomy" id="332648"/>
    <lineage>
        <taxon>Eukaryota</taxon>
        <taxon>Fungi</taxon>
        <taxon>Dikarya</taxon>
        <taxon>Ascomycota</taxon>
        <taxon>Pezizomycotina</taxon>
        <taxon>Leotiomycetes</taxon>
        <taxon>Helotiales</taxon>
        <taxon>Sclerotiniaceae</taxon>
        <taxon>Botrytis</taxon>
    </lineage>
</organism>
<dbReference type="Gene3D" id="3.90.1300.10">
    <property type="entry name" value="Amidase signature (AS) domain"/>
    <property type="match status" value="1"/>
</dbReference>
<evidence type="ECO:0000313" key="4">
    <source>
        <dbReference type="EMBL" id="ATZ46133.1"/>
    </source>
</evidence>
<evidence type="ECO:0000256" key="2">
    <source>
        <dbReference type="SAM" id="MobiDB-lite"/>
    </source>
</evidence>
<evidence type="ECO:0000259" key="3">
    <source>
        <dbReference type="Pfam" id="PF01425"/>
    </source>
</evidence>
<dbReference type="SUPFAM" id="SSF55729">
    <property type="entry name" value="Acyl-CoA N-acyltransferases (Nat)"/>
    <property type="match status" value="1"/>
</dbReference>
<dbReference type="EMBL" id="CP009805">
    <property type="protein sequence ID" value="ATZ46133.1"/>
    <property type="molecule type" value="Genomic_DNA"/>
</dbReference>
<dbReference type="Proteomes" id="UP000001798">
    <property type="component" value="Chromosome 1"/>
</dbReference>
<feature type="region of interest" description="Disordered" evidence="2">
    <location>
        <begin position="702"/>
        <end position="725"/>
    </location>
</feature>
<dbReference type="Gene3D" id="1.20.58.1700">
    <property type="match status" value="1"/>
</dbReference>
<reference evidence="4" key="4">
    <citation type="submission" date="2017-12" db="EMBL/GenBank/DDBJ databases">
        <authorList>
            <person name="van Kan J."/>
        </authorList>
    </citation>
    <scope>NUCLEOTIDE SEQUENCE</scope>
    <source>
        <strain evidence="4">B05.10</strain>
    </source>
</reference>
<proteinExistence type="predicted"/>
<dbReference type="EMBL" id="CP009805">
    <property type="protein sequence ID" value="ATZ46134.1"/>
    <property type="molecule type" value="Genomic_DNA"/>
</dbReference>
<reference evidence="4 5" key="3">
    <citation type="journal article" date="2017" name="Mol. Plant Pathol.">
        <title>A gapless genome sequence of the fungus Botrytis cinerea.</title>
        <authorList>
            <person name="Van Kan J.A."/>
            <person name="Stassen J.H."/>
            <person name="Mosbach A."/>
            <person name="Van Der Lee T.A."/>
            <person name="Faino L."/>
            <person name="Farmer A.D."/>
            <person name="Papasotiriou D.G."/>
            <person name="Zhou S."/>
            <person name="Seidl M.F."/>
            <person name="Cottam E."/>
            <person name="Edel D."/>
            <person name="Hahn M."/>
            <person name="Schwartz D.C."/>
            <person name="Dietrich R.A."/>
            <person name="Widdison S."/>
            <person name="Scalliet G."/>
        </authorList>
    </citation>
    <scope>NUCLEOTIDE SEQUENCE [LARGE SCALE GENOMIC DNA]</scope>
    <source>
        <strain evidence="4 5">B05.10</strain>
    </source>
</reference>
<dbReference type="PANTHER" id="PTHR11895">
    <property type="entry name" value="TRANSAMIDASE"/>
    <property type="match status" value="1"/>
</dbReference>